<evidence type="ECO:0000313" key="2">
    <source>
        <dbReference type="Proteomes" id="UP001500320"/>
    </source>
</evidence>
<proteinExistence type="predicted"/>
<keyword evidence="2" id="KW-1185">Reference proteome</keyword>
<reference evidence="2" key="1">
    <citation type="journal article" date="2019" name="Int. J. Syst. Evol. Microbiol.">
        <title>The Global Catalogue of Microorganisms (GCM) 10K type strain sequencing project: providing services to taxonomists for standard genome sequencing and annotation.</title>
        <authorList>
            <consortium name="The Broad Institute Genomics Platform"/>
            <consortium name="The Broad Institute Genome Sequencing Center for Infectious Disease"/>
            <person name="Wu L."/>
            <person name="Ma J."/>
        </authorList>
    </citation>
    <scope>NUCLEOTIDE SEQUENCE [LARGE SCALE GENOMIC DNA]</scope>
    <source>
        <strain evidence="2">JCM 9373</strain>
    </source>
</reference>
<protein>
    <submittedName>
        <fullName evidence="1">Uncharacterized protein</fullName>
    </submittedName>
</protein>
<dbReference type="EMBL" id="BAAAUT010000026">
    <property type="protein sequence ID" value="GAA3140910.1"/>
    <property type="molecule type" value="Genomic_DNA"/>
</dbReference>
<dbReference type="Proteomes" id="UP001500320">
    <property type="component" value="Unassembled WGS sequence"/>
</dbReference>
<comment type="caution">
    <text evidence="1">The sequence shown here is derived from an EMBL/GenBank/DDBJ whole genome shotgun (WGS) entry which is preliminary data.</text>
</comment>
<evidence type="ECO:0000313" key="1">
    <source>
        <dbReference type="EMBL" id="GAA3140910.1"/>
    </source>
</evidence>
<organism evidence="1 2">
    <name type="scientific">Planomonospora alba</name>
    <dbReference type="NCBI Taxonomy" id="161354"/>
    <lineage>
        <taxon>Bacteria</taxon>
        <taxon>Bacillati</taxon>
        <taxon>Actinomycetota</taxon>
        <taxon>Actinomycetes</taxon>
        <taxon>Streptosporangiales</taxon>
        <taxon>Streptosporangiaceae</taxon>
        <taxon>Planomonospora</taxon>
    </lineage>
</organism>
<sequence length="82" mass="9426">MAHRAVPGFPGCRGGRRDLHRQPDYLRVLRDKIAQHRPIRHRHLQAGHQAILTVLGYIDIEPADWVRRYSQSDAVLAQRPSA</sequence>
<name>A0ABP6N9Y4_9ACTN</name>
<gene>
    <name evidence="1" type="ORF">GCM10010466_34940</name>
</gene>
<accession>A0ABP6N9Y4</accession>